<proteinExistence type="predicted"/>
<dbReference type="Gene3D" id="3.30.1240.10">
    <property type="match status" value="1"/>
</dbReference>
<dbReference type="NCBIfam" id="TIGR00099">
    <property type="entry name" value="Cof-subfamily"/>
    <property type="match status" value="1"/>
</dbReference>
<dbReference type="SFLD" id="SFLDS00003">
    <property type="entry name" value="Haloacid_Dehalogenase"/>
    <property type="match status" value="1"/>
</dbReference>
<dbReference type="SFLD" id="SFLDG01140">
    <property type="entry name" value="C2.B:_Phosphomannomutase_and_P"/>
    <property type="match status" value="1"/>
</dbReference>
<evidence type="ECO:0000313" key="1">
    <source>
        <dbReference type="EMBL" id="MBG6084746.1"/>
    </source>
</evidence>
<dbReference type="InterPro" id="IPR023214">
    <property type="entry name" value="HAD_sf"/>
</dbReference>
<dbReference type="InterPro" id="IPR036412">
    <property type="entry name" value="HAD-like_sf"/>
</dbReference>
<dbReference type="Pfam" id="PF08282">
    <property type="entry name" value="Hydrolase_3"/>
    <property type="match status" value="1"/>
</dbReference>
<sequence length="292" mass="30962">MAARGAAATPPEQIRLIASDIDGTILHPDNSISARTVAAFHAARAAGIEIVFVTGRPFRWLTPVQQAFGHLGTVICSNGALVYDLEAERILESRTLDAATVEEVRARVLAVEPETRFAAETAGGLYLEPGFVDPAETALLDGVVPAELPLDRLESEGTVKLLAKLNTTTSDAFRAAVYPRVQELVSVTHSAPGVALLEMSRRDVNKAVALERYAAGLGVGRREVVAFGDMPNDLEMLSWAGWGCAMGSGHRLAKEAAAAVTGTLEDDGVAEMIEHLLAATAGERTVREARTP</sequence>
<dbReference type="Proteomes" id="UP000625033">
    <property type="component" value="Unassembled WGS sequence"/>
</dbReference>
<dbReference type="InterPro" id="IPR000150">
    <property type="entry name" value="Cof"/>
</dbReference>
<organism evidence="1 2">
    <name type="scientific">Zhihengliuella flava</name>
    <dbReference type="NCBI Taxonomy" id="1285193"/>
    <lineage>
        <taxon>Bacteria</taxon>
        <taxon>Bacillati</taxon>
        <taxon>Actinomycetota</taxon>
        <taxon>Actinomycetes</taxon>
        <taxon>Micrococcales</taxon>
        <taxon>Micrococcaceae</taxon>
        <taxon>Zhihengliuella</taxon>
    </lineage>
</organism>
<dbReference type="SUPFAM" id="SSF56784">
    <property type="entry name" value="HAD-like"/>
    <property type="match status" value="1"/>
</dbReference>
<comment type="caution">
    <text evidence="1">The sequence shown here is derived from an EMBL/GenBank/DDBJ whole genome shotgun (WGS) entry which is preliminary data.</text>
</comment>
<dbReference type="EMBL" id="JADOTZ010000001">
    <property type="protein sequence ID" value="MBG6084746.1"/>
    <property type="molecule type" value="Genomic_DNA"/>
</dbReference>
<dbReference type="InterPro" id="IPR006379">
    <property type="entry name" value="HAD-SF_hydro_IIB"/>
</dbReference>
<reference evidence="1" key="1">
    <citation type="submission" date="2020-11" db="EMBL/GenBank/DDBJ databases">
        <title>Sequencing the genomes of 1000 actinobacteria strains.</title>
        <authorList>
            <person name="Klenk H.-P."/>
        </authorList>
    </citation>
    <scope>NUCLEOTIDE SEQUENCE</scope>
    <source>
        <strain evidence="1">DSM 26152</strain>
    </source>
</reference>
<gene>
    <name evidence="1" type="ORF">IW252_001513</name>
</gene>
<dbReference type="GO" id="GO:0005829">
    <property type="term" value="C:cytosol"/>
    <property type="evidence" value="ECO:0007669"/>
    <property type="project" value="TreeGrafter"/>
</dbReference>
<dbReference type="GO" id="GO:0000287">
    <property type="term" value="F:magnesium ion binding"/>
    <property type="evidence" value="ECO:0007669"/>
    <property type="project" value="TreeGrafter"/>
</dbReference>
<accession>A0A931DC71</accession>
<name>A0A931DC71_9MICC</name>
<keyword evidence="2" id="KW-1185">Reference proteome</keyword>
<evidence type="ECO:0000313" key="2">
    <source>
        <dbReference type="Proteomes" id="UP000625033"/>
    </source>
</evidence>
<dbReference type="Gene3D" id="3.40.50.1000">
    <property type="entry name" value="HAD superfamily/HAD-like"/>
    <property type="match status" value="1"/>
</dbReference>
<dbReference type="NCBIfam" id="TIGR01484">
    <property type="entry name" value="HAD-SF-IIB"/>
    <property type="match status" value="1"/>
</dbReference>
<protein>
    <submittedName>
        <fullName evidence="1">Cof subfamily protein (Haloacid dehalogenase superfamily)</fullName>
    </submittedName>
</protein>
<dbReference type="PANTHER" id="PTHR10000:SF8">
    <property type="entry name" value="HAD SUPERFAMILY HYDROLASE-LIKE, TYPE 3"/>
    <property type="match status" value="1"/>
</dbReference>
<dbReference type="RefSeq" id="WP_331271483.1">
    <property type="nucleotide sequence ID" value="NZ_JADOTZ010000001.1"/>
</dbReference>
<dbReference type="AlphaFoldDB" id="A0A931DC71"/>
<dbReference type="PANTHER" id="PTHR10000">
    <property type="entry name" value="PHOSPHOSERINE PHOSPHATASE"/>
    <property type="match status" value="1"/>
</dbReference>
<dbReference type="GO" id="GO:0016791">
    <property type="term" value="F:phosphatase activity"/>
    <property type="evidence" value="ECO:0007669"/>
    <property type="project" value="TreeGrafter"/>
</dbReference>